<feature type="binding site" evidence="10">
    <location>
        <position position="123"/>
    </location>
    <ligand>
        <name>Mn(2+)</name>
        <dbReference type="ChEBI" id="CHEBI:29035"/>
        <label>2</label>
    </ligand>
</feature>
<protein>
    <recommendedName>
        <fullName evidence="10">UDP-2,3-diacylglucosamine hydrolase</fullName>
        <ecNumber evidence="10">3.6.1.54</ecNumber>
    </recommendedName>
    <alternativeName>
        <fullName evidence="10">UDP-2,3-diacylglucosamine diphosphatase</fullName>
    </alternativeName>
</protein>
<dbReference type="GO" id="GO:0009245">
    <property type="term" value="P:lipid A biosynthetic process"/>
    <property type="evidence" value="ECO:0007669"/>
    <property type="project" value="UniProtKB-UniRule"/>
</dbReference>
<feature type="binding site" evidence="10">
    <location>
        <position position="131"/>
    </location>
    <ligand>
        <name>substrate</name>
    </ligand>
</feature>
<name>A0A127JZ08_9BURK</name>
<dbReference type="PANTHER" id="PTHR34990">
    <property type="entry name" value="UDP-2,3-DIACYLGLUCOSAMINE HYDROLASE-RELATED"/>
    <property type="match status" value="1"/>
</dbReference>
<comment type="catalytic activity">
    <reaction evidence="10">
        <text>UDP-2-N,3-O-bis[(3R)-3-hydroxytetradecanoyl]-alpha-D-glucosamine + H2O = 2-N,3-O-bis[(3R)-3-hydroxytetradecanoyl]-alpha-D-glucosaminyl 1-phosphate + UMP + 2 H(+)</text>
        <dbReference type="Rhea" id="RHEA:25213"/>
        <dbReference type="ChEBI" id="CHEBI:15377"/>
        <dbReference type="ChEBI" id="CHEBI:15378"/>
        <dbReference type="ChEBI" id="CHEBI:57865"/>
        <dbReference type="ChEBI" id="CHEBI:57957"/>
        <dbReference type="ChEBI" id="CHEBI:78847"/>
        <dbReference type="EC" id="3.6.1.54"/>
    </reaction>
</comment>
<dbReference type="InterPro" id="IPR010138">
    <property type="entry name" value="UDP-diacylglucosamine_Hdrlase"/>
</dbReference>
<dbReference type="Proteomes" id="UP000070433">
    <property type="component" value="Chromosome"/>
</dbReference>
<dbReference type="EMBL" id="CP010951">
    <property type="protein sequence ID" value="AMO25191.1"/>
    <property type="molecule type" value="Genomic_DNA"/>
</dbReference>
<dbReference type="SUPFAM" id="SSF56300">
    <property type="entry name" value="Metallo-dependent phosphatases"/>
    <property type="match status" value="1"/>
</dbReference>
<comment type="caution">
    <text evidence="10">Lacks conserved residue(s) required for the propagation of feature annotation.</text>
</comment>
<dbReference type="PANTHER" id="PTHR34990:SF1">
    <property type="entry name" value="UDP-2,3-DIACYLGLUCOSAMINE HYDROLASE"/>
    <property type="match status" value="1"/>
</dbReference>
<dbReference type="InterPro" id="IPR043461">
    <property type="entry name" value="LpxH-like"/>
</dbReference>
<comment type="subcellular location">
    <subcellularLocation>
        <location evidence="10">Cell inner membrane</location>
        <topology evidence="10">Peripheral membrane protein</topology>
        <orientation evidence="10">Cytoplasmic side</orientation>
    </subcellularLocation>
</comment>
<keyword evidence="9 10" id="KW-0464">Manganese</keyword>
<evidence type="ECO:0000256" key="3">
    <source>
        <dbReference type="ARBA" id="ARBA00022519"/>
    </source>
</evidence>
<feature type="binding site" evidence="10">
    <location>
        <position position="49"/>
    </location>
    <ligand>
        <name>Mn(2+)</name>
        <dbReference type="ChEBI" id="CHEBI:29035"/>
        <label>1</label>
    </ligand>
</feature>
<feature type="domain" description="Calcineurin-like phosphoesterase" evidence="11">
    <location>
        <begin position="15"/>
        <end position="205"/>
    </location>
</feature>
<feature type="binding site" evidence="10">
    <location>
        <position position="20"/>
    </location>
    <ligand>
        <name>Mn(2+)</name>
        <dbReference type="ChEBI" id="CHEBI:29035"/>
        <label>1</label>
    </ligand>
</feature>
<evidence type="ECO:0000256" key="9">
    <source>
        <dbReference type="ARBA" id="ARBA00023211"/>
    </source>
</evidence>
<evidence type="ECO:0000256" key="5">
    <source>
        <dbReference type="ARBA" id="ARBA00022723"/>
    </source>
</evidence>
<feature type="binding site" evidence="10">
    <location>
        <position position="18"/>
    </location>
    <ligand>
        <name>Mn(2+)</name>
        <dbReference type="ChEBI" id="CHEBI:29035"/>
        <label>1</label>
    </ligand>
</feature>
<dbReference type="NCBIfam" id="TIGR01854">
    <property type="entry name" value="lipid_A_lpxH"/>
    <property type="match status" value="1"/>
</dbReference>
<dbReference type="InterPro" id="IPR029052">
    <property type="entry name" value="Metallo-depent_PP-like"/>
</dbReference>
<dbReference type="GO" id="GO:0030145">
    <property type="term" value="F:manganese ion binding"/>
    <property type="evidence" value="ECO:0007669"/>
    <property type="project" value="UniProtKB-UniRule"/>
</dbReference>
<feature type="binding site" evidence="10">
    <location>
        <position position="49"/>
    </location>
    <ligand>
        <name>Mn(2+)</name>
        <dbReference type="ChEBI" id="CHEBI:29035"/>
        <label>2</label>
    </ligand>
</feature>
<evidence type="ECO:0000256" key="8">
    <source>
        <dbReference type="ARBA" id="ARBA00023136"/>
    </source>
</evidence>
<keyword evidence="8 10" id="KW-0472">Membrane</keyword>
<dbReference type="GO" id="GO:0019897">
    <property type="term" value="C:extrinsic component of plasma membrane"/>
    <property type="evidence" value="ECO:0007669"/>
    <property type="project" value="UniProtKB-UniRule"/>
</dbReference>
<comment type="similarity">
    <text evidence="10">Belongs to the LpxH family.</text>
</comment>
<keyword evidence="7 10" id="KW-0443">Lipid metabolism</keyword>
<keyword evidence="2 10" id="KW-0444">Lipid biosynthesis</keyword>
<evidence type="ECO:0000256" key="10">
    <source>
        <dbReference type="HAMAP-Rule" id="MF_00575"/>
    </source>
</evidence>
<keyword evidence="13" id="KW-1185">Reference proteome</keyword>
<keyword evidence="1 10" id="KW-1003">Cell membrane</keyword>
<comment type="pathway">
    <text evidence="10">Glycolipid biosynthesis; lipid IV(A) biosynthesis; lipid IV(A) from (3R)-3-hydroxytetradecanoyl-[acyl-carrier-protein] and UDP-N-acetyl-alpha-D-glucosamine: step 4/6.</text>
</comment>
<evidence type="ECO:0000313" key="13">
    <source>
        <dbReference type="Proteomes" id="UP000070433"/>
    </source>
</evidence>
<dbReference type="UniPathway" id="UPA00359">
    <property type="reaction ID" value="UER00480"/>
</dbReference>
<keyword evidence="4 10" id="KW-0441">Lipid A biosynthesis</keyword>
<dbReference type="GO" id="GO:0008758">
    <property type="term" value="F:UDP-2,3-diacylglucosamine hydrolase activity"/>
    <property type="evidence" value="ECO:0007669"/>
    <property type="project" value="UniProtKB-UniRule"/>
</dbReference>
<sequence length="247" mass="27763">MTELQAPPRWRSVEFISDLHLQAQELETFDAWRGYMASTAADAVFILGDLFEVWVGDDLAQQPGFAADCAAVLQATVQRVPVFLMHGNRDFLVGHGLLRSCGAVLLQDPTVLSFAGSRWLLTHGDALCLGDTDYLRFREQVRSPQWQREFLARPLEERVAIGRAMRAESEARKDGQYTDVDEDAARAWLDAADAQVMIHGHTHRPAEHELGVGRRRIVLTDWDLRAQPPRQEVLRLGSAGAQRIKLL</sequence>
<evidence type="ECO:0000259" key="11">
    <source>
        <dbReference type="Pfam" id="PF00149"/>
    </source>
</evidence>
<accession>A0A127JZ08</accession>
<evidence type="ECO:0000256" key="7">
    <source>
        <dbReference type="ARBA" id="ARBA00023098"/>
    </source>
</evidence>
<dbReference type="OrthoDB" id="9783283at2"/>
<feature type="binding site" evidence="10">
    <location>
        <position position="88"/>
    </location>
    <ligand>
        <name>Mn(2+)</name>
        <dbReference type="ChEBI" id="CHEBI:29035"/>
        <label>2</label>
    </ligand>
</feature>
<keyword evidence="6 10" id="KW-0378">Hydrolase</keyword>
<feature type="binding site" evidence="10">
    <location>
        <begin position="88"/>
        <end position="89"/>
    </location>
    <ligand>
        <name>substrate</name>
    </ligand>
</feature>
<reference evidence="12 13" key="1">
    <citation type="journal article" date="2014" name="Int. J. Syst. Evol. Microbiol.">
        <title>Ramlibacter solisilvae sp. nov., isolated from forest soil, and emended description of the genus Ramlibacter.</title>
        <authorList>
            <person name="Lee H.J."/>
            <person name="Lee S.H."/>
            <person name="Lee S.S."/>
            <person name="Lee J.S."/>
            <person name="Kim Y."/>
            <person name="Kim S.C."/>
            <person name="Jeon C.O."/>
        </authorList>
    </citation>
    <scope>NUCLEOTIDE SEQUENCE [LARGE SCALE GENOMIC DNA]</scope>
    <source>
        <strain evidence="12 13">5-10</strain>
    </source>
</reference>
<dbReference type="Gene3D" id="3.60.21.10">
    <property type="match status" value="1"/>
</dbReference>
<dbReference type="InterPro" id="IPR004843">
    <property type="entry name" value="Calcineurin-like_PHP"/>
</dbReference>
<dbReference type="RefSeq" id="WP_061503630.1">
    <property type="nucleotide sequence ID" value="NZ_CP010951.1"/>
</dbReference>
<dbReference type="EC" id="3.6.1.54" evidence="10"/>
<dbReference type="AlphaFoldDB" id="A0A127JZ08"/>
<comment type="cofactor">
    <cofactor evidence="10">
        <name>Mn(2+)</name>
        <dbReference type="ChEBI" id="CHEBI:29035"/>
    </cofactor>
    <text evidence="10">Binds 2 Mn(2+) ions per subunit in a binuclear metal center.</text>
</comment>
<proteinExistence type="inferred from homology"/>
<feature type="binding site" evidence="10">
    <location>
        <position position="169"/>
    </location>
    <ligand>
        <name>substrate</name>
    </ligand>
</feature>
<dbReference type="GO" id="GO:0005737">
    <property type="term" value="C:cytoplasm"/>
    <property type="evidence" value="ECO:0007669"/>
    <property type="project" value="InterPro"/>
</dbReference>
<evidence type="ECO:0000256" key="2">
    <source>
        <dbReference type="ARBA" id="ARBA00022516"/>
    </source>
</evidence>
<evidence type="ECO:0000313" key="12">
    <source>
        <dbReference type="EMBL" id="AMO25191.1"/>
    </source>
</evidence>
<dbReference type="Pfam" id="PF00149">
    <property type="entry name" value="Metallophos"/>
    <property type="match status" value="1"/>
</dbReference>
<gene>
    <name evidence="10" type="primary">lpxH</name>
    <name evidence="12" type="ORF">UC35_01765</name>
</gene>
<dbReference type="HAMAP" id="MF_00575">
    <property type="entry name" value="LpxH"/>
    <property type="match status" value="1"/>
</dbReference>
<keyword evidence="3 10" id="KW-0997">Cell inner membrane</keyword>
<comment type="function">
    <text evidence="10">Hydrolyzes the pyrophosphate bond of UDP-2,3-diacylglucosamine to yield 2,3-diacylglucosamine 1-phosphate (lipid X) and UMP by catalyzing the attack of water at the alpha-P atom. Involved in the biosynthesis of lipid A, a phosphorylated glycolipid that anchors the lipopolysaccharide to the outer membrane of the cell.</text>
</comment>
<feature type="binding site" evidence="10">
    <location>
        <position position="201"/>
    </location>
    <ligand>
        <name>Mn(2+)</name>
        <dbReference type="ChEBI" id="CHEBI:29035"/>
        <label>2</label>
    </ligand>
</feature>
<evidence type="ECO:0000256" key="1">
    <source>
        <dbReference type="ARBA" id="ARBA00022475"/>
    </source>
</evidence>
<organism evidence="12 13">
    <name type="scientific">Ramlibacter tataouinensis</name>
    <dbReference type="NCBI Taxonomy" id="94132"/>
    <lineage>
        <taxon>Bacteria</taxon>
        <taxon>Pseudomonadati</taxon>
        <taxon>Pseudomonadota</taxon>
        <taxon>Betaproteobacteria</taxon>
        <taxon>Burkholderiales</taxon>
        <taxon>Comamonadaceae</taxon>
        <taxon>Ramlibacter</taxon>
    </lineage>
</organism>
<evidence type="ECO:0000256" key="4">
    <source>
        <dbReference type="ARBA" id="ARBA00022556"/>
    </source>
</evidence>
<feature type="binding site" evidence="10">
    <location>
        <position position="203"/>
    </location>
    <ligand>
        <name>Mn(2+)</name>
        <dbReference type="ChEBI" id="CHEBI:29035"/>
        <label>1</label>
    </ligand>
</feature>
<feature type="binding site" evidence="10">
    <location>
        <position position="201"/>
    </location>
    <ligand>
        <name>substrate</name>
    </ligand>
</feature>
<dbReference type="NCBIfam" id="NF003743">
    <property type="entry name" value="PRK05340.1"/>
    <property type="match status" value="1"/>
</dbReference>
<dbReference type="PATRIC" id="fig|94132.3.peg.347"/>
<dbReference type="CDD" id="cd07398">
    <property type="entry name" value="MPP_YbbF-LpxH"/>
    <property type="match status" value="1"/>
</dbReference>
<keyword evidence="5 10" id="KW-0479">Metal-binding</keyword>
<evidence type="ECO:0000256" key="6">
    <source>
        <dbReference type="ARBA" id="ARBA00022801"/>
    </source>
</evidence>